<keyword evidence="2" id="KW-1185">Reference proteome</keyword>
<evidence type="ECO:0000313" key="1">
    <source>
        <dbReference type="EMBL" id="CRK88815.1"/>
    </source>
</evidence>
<dbReference type="Proteomes" id="UP000183832">
    <property type="component" value="Unassembled WGS sequence"/>
</dbReference>
<dbReference type="AlphaFoldDB" id="A0A1J1HL79"/>
<gene>
    <name evidence="1" type="ORF">CLUMA_CG002860</name>
</gene>
<protein>
    <submittedName>
        <fullName evidence="1">CLUMA_CG002860, isoform A</fullName>
    </submittedName>
</protein>
<proteinExistence type="predicted"/>
<evidence type="ECO:0000313" key="2">
    <source>
        <dbReference type="Proteomes" id="UP000183832"/>
    </source>
</evidence>
<sequence length="70" mass="8445">MEYKIPSWVFMKLIFNSTLYIRNCINYEFDKVGNDWVMLKGFFQKQNDICVNILFKLNEDLKSPSIICRK</sequence>
<organism evidence="1 2">
    <name type="scientific">Clunio marinus</name>
    <dbReference type="NCBI Taxonomy" id="568069"/>
    <lineage>
        <taxon>Eukaryota</taxon>
        <taxon>Metazoa</taxon>
        <taxon>Ecdysozoa</taxon>
        <taxon>Arthropoda</taxon>
        <taxon>Hexapoda</taxon>
        <taxon>Insecta</taxon>
        <taxon>Pterygota</taxon>
        <taxon>Neoptera</taxon>
        <taxon>Endopterygota</taxon>
        <taxon>Diptera</taxon>
        <taxon>Nematocera</taxon>
        <taxon>Chironomoidea</taxon>
        <taxon>Chironomidae</taxon>
        <taxon>Clunio</taxon>
    </lineage>
</organism>
<name>A0A1J1HL79_9DIPT</name>
<dbReference type="EMBL" id="CVRI01000010">
    <property type="protein sequence ID" value="CRK88815.1"/>
    <property type="molecule type" value="Genomic_DNA"/>
</dbReference>
<reference evidence="1 2" key="1">
    <citation type="submission" date="2015-04" db="EMBL/GenBank/DDBJ databases">
        <authorList>
            <person name="Syromyatnikov M.Y."/>
            <person name="Popov V.N."/>
        </authorList>
    </citation>
    <scope>NUCLEOTIDE SEQUENCE [LARGE SCALE GENOMIC DNA]</scope>
</reference>
<accession>A0A1J1HL79</accession>